<dbReference type="InterPro" id="IPR039883">
    <property type="entry name" value="Fcf2/DNTTIP2"/>
</dbReference>
<dbReference type="EMBL" id="MCBQ01021987">
    <property type="protein sequence ID" value="RKF53317.1"/>
    <property type="molecule type" value="Genomic_DNA"/>
</dbReference>
<organism evidence="4 5">
    <name type="scientific">Golovinomyces cichoracearum</name>
    <dbReference type="NCBI Taxonomy" id="62708"/>
    <lineage>
        <taxon>Eukaryota</taxon>
        <taxon>Fungi</taxon>
        <taxon>Dikarya</taxon>
        <taxon>Ascomycota</taxon>
        <taxon>Pezizomycotina</taxon>
        <taxon>Leotiomycetes</taxon>
        <taxon>Erysiphales</taxon>
        <taxon>Erysiphaceae</taxon>
        <taxon>Golovinomyces</taxon>
    </lineage>
</organism>
<comment type="caution">
    <text evidence="4">The sequence shown here is derived from an EMBL/GenBank/DDBJ whole genome shotgun (WGS) entry which is preliminary data.</text>
</comment>
<sequence length="226" mass="25846">MAETDLSEQHIQQLLKDAECRMRSNKDVSHNCDNTSLEKLKHSISTIAPSNQTEPYIVNIKNIPKVNPSHLVSDHAKASSTVARVVDDPVILKIKALDKKKATAGPDWFNLPRTDLTPELKRDLQILRMRDVLDPKRHYKKDKTRENFPEFSQVGTIIEGPTEYFSARLSNKDRKRTLAEEVLENEKASGRFKKKYAEVQSVKTSGKKAHYKKIVSMRKRGKILDP</sequence>
<dbReference type="InterPro" id="IPR014810">
    <property type="entry name" value="Fcf2_C"/>
</dbReference>
<dbReference type="PANTHER" id="PTHR21686:SF12">
    <property type="entry name" value="DEOXYNUCLEOTIDYLTRANSFERASE TERMINAL-INTERACTING PROTEIN 2"/>
    <property type="match status" value="1"/>
</dbReference>
<evidence type="ECO:0000313" key="4">
    <source>
        <dbReference type="EMBL" id="RKF53317.1"/>
    </source>
</evidence>
<dbReference type="GO" id="GO:0005730">
    <property type="term" value="C:nucleolus"/>
    <property type="evidence" value="ECO:0007669"/>
    <property type="project" value="UniProtKB-SubCell"/>
</dbReference>
<accession>A0A420H7C2</accession>
<evidence type="ECO:0000256" key="1">
    <source>
        <dbReference type="ARBA" id="ARBA00004604"/>
    </source>
</evidence>
<reference evidence="4 5" key="1">
    <citation type="journal article" date="2018" name="BMC Genomics">
        <title>Comparative genome analyses reveal sequence features reflecting distinct modes of host-adaptation between dicot and monocot powdery mildew.</title>
        <authorList>
            <person name="Wu Y."/>
            <person name="Ma X."/>
            <person name="Pan Z."/>
            <person name="Kale S.D."/>
            <person name="Song Y."/>
            <person name="King H."/>
            <person name="Zhang Q."/>
            <person name="Presley C."/>
            <person name="Deng X."/>
            <person name="Wei C.I."/>
            <person name="Xiao S."/>
        </authorList>
    </citation>
    <scope>NUCLEOTIDE SEQUENCE [LARGE SCALE GENOMIC DNA]</scope>
    <source>
        <strain evidence="4">UMSG3</strain>
    </source>
</reference>
<dbReference type="STRING" id="62708.A0A420H7C2"/>
<dbReference type="PANTHER" id="PTHR21686">
    <property type="entry name" value="DEOXYNUCLEOTIDYLTRANSFERASE TERMINAL-INTERACTING PROTEIN 2"/>
    <property type="match status" value="1"/>
</dbReference>
<dbReference type="GO" id="GO:0006396">
    <property type="term" value="P:RNA processing"/>
    <property type="evidence" value="ECO:0007669"/>
    <property type="project" value="TreeGrafter"/>
</dbReference>
<keyword evidence="5" id="KW-1185">Reference proteome</keyword>
<dbReference type="Proteomes" id="UP000283383">
    <property type="component" value="Unassembled WGS sequence"/>
</dbReference>
<comment type="subcellular location">
    <subcellularLocation>
        <location evidence="1">Nucleus</location>
        <location evidence="1">Nucleolus</location>
    </subcellularLocation>
</comment>
<dbReference type="Pfam" id="PF08698">
    <property type="entry name" value="Fcf2"/>
    <property type="match status" value="1"/>
</dbReference>
<dbReference type="GO" id="GO:0003723">
    <property type="term" value="F:RNA binding"/>
    <property type="evidence" value="ECO:0007669"/>
    <property type="project" value="TreeGrafter"/>
</dbReference>
<gene>
    <name evidence="4" type="ORF">GcM3_219015</name>
</gene>
<name>A0A420H7C2_9PEZI</name>
<keyword evidence="2" id="KW-0539">Nucleus</keyword>
<protein>
    <submittedName>
        <fullName evidence="4">rRNA-processing protein fcf2</fullName>
    </submittedName>
</protein>
<evidence type="ECO:0000256" key="2">
    <source>
        <dbReference type="ARBA" id="ARBA00023242"/>
    </source>
</evidence>
<dbReference type="AlphaFoldDB" id="A0A420H7C2"/>
<evidence type="ECO:0000259" key="3">
    <source>
        <dbReference type="Pfam" id="PF08698"/>
    </source>
</evidence>
<proteinExistence type="predicted"/>
<feature type="domain" description="Fcf2 pre-rRNA processing C-terminal" evidence="3">
    <location>
        <begin position="100"/>
        <end position="195"/>
    </location>
</feature>
<evidence type="ECO:0000313" key="5">
    <source>
        <dbReference type="Proteomes" id="UP000283383"/>
    </source>
</evidence>